<protein>
    <recommendedName>
        <fullName evidence="3">Alpha/beta hydrolase</fullName>
    </recommendedName>
</protein>
<dbReference type="InterPro" id="IPR029058">
    <property type="entry name" value="AB_hydrolase_fold"/>
</dbReference>
<keyword evidence="2" id="KW-1185">Reference proteome</keyword>
<gene>
    <name evidence="1" type="ORF">HQ865_13435</name>
</gene>
<name>A0A7D4TN81_9SPHI</name>
<dbReference type="AlphaFoldDB" id="A0A7D4TN81"/>
<dbReference type="EMBL" id="CP054139">
    <property type="protein sequence ID" value="QKJ30713.1"/>
    <property type="molecule type" value="Genomic_DNA"/>
</dbReference>
<dbReference type="RefSeq" id="WP_173415385.1">
    <property type="nucleotide sequence ID" value="NZ_CP054139.1"/>
</dbReference>
<dbReference type="KEGG" id="mmab:HQ865_13435"/>
<dbReference type="Gene3D" id="3.40.50.1820">
    <property type="entry name" value="alpha/beta hydrolase"/>
    <property type="match status" value="1"/>
</dbReference>
<reference evidence="1 2" key="1">
    <citation type="submission" date="2020-05" db="EMBL/GenBank/DDBJ databases">
        <title>Mucilaginibacter mali sp. nov.</title>
        <authorList>
            <person name="Kim H.S."/>
            <person name="Lee K.C."/>
            <person name="Suh M.K."/>
            <person name="Kim J.-S."/>
            <person name="Han K.-I."/>
            <person name="Eom M.K."/>
            <person name="Shin Y.K."/>
            <person name="Lee J.-S."/>
        </authorList>
    </citation>
    <scope>NUCLEOTIDE SEQUENCE [LARGE SCALE GENOMIC DNA]</scope>
    <source>
        <strain evidence="1 2">G2-14</strain>
    </source>
</reference>
<organism evidence="1 2">
    <name type="scientific">Mucilaginibacter mali</name>
    <dbReference type="NCBI Taxonomy" id="2740462"/>
    <lineage>
        <taxon>Bacteria</taxon>
        <taxon>Pseudomonadati</taxon>
        <taxon>Bacteroidota</taxon>
        <taxon>Sphingobacteriia</taxon>
        <taxon>Sphingobacteriales</taxon>
        <taxon>Sphingobacteriaceae</taxon>
        <taxon>Mucilaginibacter</taxon>
    </lineage>
</organism>
<evidence type="ECO:0000313" key="1">
    <source>
        <dbReference type="EMBL" id="QKJ30713.1"/>
    </source>
</evidence>
<dbReference type="Proteomes" id="UP000505355">
    <property type="component" value="Chromosome"/>
</dbReference>
<accession>A0A7D4TN81</accession>
<sequence length="57" mass="6282">MPVLAMGSDHFAGSFLAAHTKLVANNVQESVIKDSGHWVVQENTPQVQKDLLSFFLK</sequence>
<evidence type="ECO:0000313" key="2">
    <source>
        <dbReference type="Proteomes" id="UP000505355"/>
    </source>
</evidence>
<evidence type="ECO:0008006" key="3">
    <source>
        <dbReference type="Google" id="ProtNLM"/>
    </source>
</evidence>
<proteinExistence type="predicted"/>